<dbReference type="Pfam" id="PF17316">
    <property type="entry name" value="Perilipin_2"/>
    <property type="match status" value="1"/>
</dbReference>
<accession>A0A9W9JWK0</accession>
<protein>
    <recommendedName>
        <fullName evidence="3">Pathogenesis associated protein Cap20</fullName>
    </recommendedName>
</protein>
<sequence>MPHADSDTMAEPVVNGEKVHSQFIDHLTSYPVVSDTITLFKTNPYGAKSLEFADQGYTRIAKPVLPYFSTPYSYIAPYVIRVDSLGDKGLSQIDTRFPIIREDAQKIRGTIYNHASYPVRFAGDIKTHVFDTYGSEYKKAGGAGLVNTGKAAFTTSLVLSQESLGWVYGLVQKTKEEVKEAVHEKTNH</sequence>
<reference evidence="1" key="2">
    <citation type="journal article" date="2023" name="IMA Fungus">
        <title>Comparative genomic study of the Penicillium genus elucidates a diverse pangenome and 15 lateral gene transfer events.</title>
        <authorList>
            <person name="Petersen C."/>
            <person name="Sorensen T."/>
            <person name="Nielsen M.R."/>
            <person name="Sondergaard T.E."/>
            <person name="Sorensen J.L."/>
            <person name="Fitzpatrick D.A."/>
            <person name="Frisvad J.C."/>
            <person name="Nielsen K.L."/>
        </authorList>
    </citation>
    <scope>NUCLEOTIDE SEQUENCE</scope>
    <source>
        <strain evidence="1">IBT 30069</strain>
    </source>
</reference>
<comment type="caution">
    <text evidence="1">The sequence shown here is derived from an EMBL/GenBank/DDBJ whole genome shotgun (WGS) entry which is preliminary data.</text>
</comment>
<evidence type="ECO:0000313" key="2">
    <source>
        <dbReference type="Proteomes" id="UP001149165"/>
    </source>
</evidence>
<gene>
    <name evidence="1" type="ORF">N7456_013144</name>
</gene>
<reference evidence="1" key="1">
    <citation type="submission" date="2022-11" db="EMBL/GenBank/DDBJ databases">
        <authorList>
            <person name="Petersen C."/>
        </authorList>
    </citation>
    <scope>NUCLEOTIDE SEQUENCE</scope>
    <source>
        <strain evidence="1">IBT 30069</strain>
    </source>
</reference>
<dbReference type="Proteomes" id="UP001149165">
    <property type="component" value="Unassembled WGS sequence"/>
</dbReference>
<proteinExistence type="predicted"/>
<organism evidence="1 2">
    <name type="scientific">Penicillium angulare</name>
    <dbReference type="NCBI Taxonomy" id="116970"/>
    <lineage>
        <taxon>Eukaryota</taxon>
        <taxon>Fungi</taxon>
        <taxon>Dikarya</taxon>
        <taxon>Ascomycota</taxon>
        <taxon>Pezizomycotina</taxon>
        <taxon>Eurotiomycetes</taxon>
        <taxon>Eurotiomycetidae</taxon>
        <taxon>Eurotiales</taxon>
        <taxon>Aspergillaceae</taxon>
        <taxon>Penicillium</taxon>
    </lineage>
</organism>
<dbReference type="OrthoDB" id="376826at2759"/>
<evidence type="ECO:0008006" key="3">
    <source>
        <dbReference type="Google" id="ProtNLM"/>
    </source>
</evidence>
<keyword evidence="2" id="KW-1185">Reference proteome</keyword>
<evidence type="ECO:0000313" key="1">
    <source>
        <dbReference type="EMBL" id="KAJ5083717.1"/>
    </source>
</evidence>
<dbReference type="EMBL" id="JAPQKH010000008">
    <property type="protein sequence ID" value="KAJ5083717.1"/>
    <property type="molecule type" value="Genomic_DNA"/>
</dbReference>
<name>A0A9W9JWK0_9EURO</name>
<dbReference type="AlphaFoldDB" id="A0A9W9JWK0"/>